<dbReference type="PANTHER" id="PTHR42957:SF1">
    <property type="entry name" value="HELICASE MJ1565-RELATED"/>
    <property type="match status" value="1"/>
</dbReference>
<reference evidence="1" key="1">
    <citation type="submission" date="2024-02" db="EMBL/GenBank/DDBJ databases">
        <authorList>
            <consortium name="Clinical and Environmental Microbiology Branch: Whole genome sequencing antimicrobial resistance pathogens in the healthcare setting"/>
        </authorList>
    </citation>
    <scope>NUCLEOTIDE SEQUENCE</scope>
    <source>
        <strain evidence="1">Whole organism</strain>
    </source>
</reference>
<dbReference type="GO" id="GO:0005524">
    <property type="term" value="F:ATP binding"/>
    <property type="evidence" value="ECO:0007669"/>
    <property type="project" value="UniProtKB-KW"/>
</dbReference>
<keyword evidence="1" id="KW-0547">Nucleotide-binding</keyword>
<accession>A0AAN4JGH2</accession>
<feature type="non-terminal residue" evidence="1">
    <location>
        <position position="1"/>
    </location>
</feature>
<evidence type="ECO:0000313" key="1">
    <source>
        <dbReference type="EMBL" id="EMM7460870.1"/>
    </source>
</evidence>
<protein>
    <submittedName>
        <fullName evidence="1">ATP-binding protein</fullName>
    </submittedName>
</protein>
<dbReference type="InterPro" id="IPR008571">
    <property type="entry name" value="HerA-like"/>
</dbReference>
<dbReference type="PANTHER" id="PTHR42957">
    <property type="entry name" value="HELICASE MJ1565-RELATED"/>
    <property type="match status" value="1"/>
</dbReference>
<gene>
    <name evidence="1" type="ORF">P7U51_005472</name>
</gene>
<dbReference type="EMBL" id="ABLGCN030000034">
    <property type="protein sequence ID" value="EMM7460870.1"/>
    <property type="molecule type" value="Genomic_DNA"/>
</dbReference>
<sequence>SSQRPSELSPTVLSQCNTFLLHRISNDKDQEQVHKMVPDNLRGLLRELPSLPSQHAILMGWASELPVLVKMKNLTKEQQPHSDDPDFWDVWTRKDADGKLVERTANWEAVVKEWQQN</sequence>
<keyword evidence="1" id="KW-0067">ATP-binding</keyword>
<name>A0AAN4JGH2_CITFR</name>
<dbReference type="Proteomes" id="UP001169574">
    <property type="component" value="Unassembled WGS sequence"/>
</dbReference>
<dbReference type="SUPFAM" id="SSF52540">
    <property type="entry name" value="P-loop containing nucleoside triphosphate hydrolases"/>
    <property type="match status" value="1"/>
</dbReference>
<proteinExistence type="predicted"/>
<dbReference type="AlphaFoldDB" id="A0AAN4JGH2"/>
<evidence type="ECO:0000313" key="2">
    <source>
        <dbReference type="Proteomes" id="UP001169574"/>
    </source>
</evidence>
<comment type="caution">
    <text evidence="1">The sequence shown here is derived from an EMBL/GenBank/DDBJ whole genome shotgun (WGS) entry which is preliminary data.</text>
</comment>
<organism evidence="1 2">
    <name type="scientific">Citrobacter freundii</name>
    <dbReference type="NCBI Taxonomy" id="546"/>
    <lineage>
        <taxon>Bacteria</taxon>
        <taxon>Pseudomonadati</taxon>
        <taxon>Pseudomonadota</taxon>
        <taxon>Gammaproteobacteria</taxon>
        <taxon>Enterobacterales</taxon>
        <taxon>Enterobacteriaceae</taxon>
        <taxon>Citrobacter</taxon>
        <taxon>Citrobacter freundii complex</taxon>
    </lineage>
</organism>
<dbReference type="Gene3D" id="3.40.50.300">
    <property type="entry name" value="P-loop containing nucleotide triphosphate hydrolases"/>
    <property type="match status" value="1"/>
</dbReference>
<dbReference type="InterPro" id="IPR027417">
    <property type="entry name" value="P-loop_NTPase"/>
</dbReference>